<dbReference type="InterPro" id="IPR000620">
    <property type="entry name" value="EamA_dom"/>
</dbReference>
<dbReference type="GeneID" id="43369777"/>
<sequence>MNRDRLLAATPLLAATLWGGMYVVSKWGFDAIPPLTLVFLRVALGAAALYPIVRLTTPTRSFSRREWWRLAGLAVWLTAALSTQFVGTELTNASYGSLLTVSTPVFILALGVTALDERLTRHKAGGTLLAVAGTLVVLSGGGEGGGVVPSFTDGVVFGVALLLVSSFCFAAFTAFGKPLVRRYSALETVTYATVLSVPLFGLLVPLDVVWRPAPLASVPITLPVVGAVLYLGLLSTAAAWYCWYKGMEYADASSVGVFFFAQPVVGILLGVVLLGESIGPGFFVGGTLLAAGVYVVNRADEPSDSAAPDAA</sequence>
<feature type="transmembrane region" description="Helical" evidence="6">
    <location>
        <begin position="93"/>
        <end position="112"/>
    </location>
</feature>
<keyword evidence="2" id="KW-1003">Cell membrane</keyword>
<dbReference type="SUPFAM" id="SSF103481">
    <property type="entry name" value="Multidrug resistance efflux transporter EmrE"/>
    <property type="match status" value="2"/>
</dbReference>
<protein>
    <submittedName>
        <fullName evidence="8">EamA family transporter</fullName>
    </submittedName>
</protein>
<evidence type="ECO:0000313" key="9">
    <source>
        <dbReference type="Proteomes" id="UP000428325"/>
    </source>
</evidence>
<dbReference type="OrthoDB" id="168794at2157"/>
<feature type="domain" description="EamA" evidence="7">
    <location>
        <begin position="157"/>
        <end position="297"/>
    </location>
</feature>
<feature type="transmembrane region" description="Helical" evidence="6">
    <location>
        <begin position="67"/>
        <end position="87"/>
    </location>
</feature>
<keyword evidence="5 6" id="KW-0472">Membrane</keyword>
<dbReference type="GO" id="GO:0005886">
    <property type="term" value="C:plasma membrane"/>
    <property type="evidence" value="ECO:0007669"/>
    <property type="project" value="UniProtKB-SubCell"/>
</dbReference>
<feature type="transmembrane region" description="Helical" evidence="6">
    <location>
        <begin position="188"/>
        <end position="208"/>
    </location>
</feature>
<evidence type="ECO:0000256" key="4">
    <source>
        <dbReference type="ARBA" id="ARBA00022989"/>
    </source>
</evidence>
<feature type="domain" description="EamA" evidence="7">
    <location>
        <begin position="12"/>
        <end position="138"/>
    </location>
</feature>
<keyword evidence="9" id="KW-1185">Reference proteome</keyword>
<reference evidence="8 9" key="1">
    <citation type="submission" date="2018-12" db="EMBL/GenBank/DDBJ databases">
        <title>Complete genome sequence of Haloplanus rallus MBLA0036.</title>
        <authorList>
            <person name="Nam Y.-d."/>
            <person name="Kang J."/>
            <person name="Chung W.-H."/>
            <person name="Park Y.S."/>
        </authorList>
    </citation>
    <scope>NUCLEOTIDE SEQUENCE [LARGE SCALE GENOMIC DNA]</scope>
    <source>
        <strain evidence="8 9">MBLA0036</strain>
    </source>
</reference>
<name>A0A6B9F9D4_9EURY</name>
<evidence type="ECO:0000259" key="7">
    <source>
        <dbReference type="Pfam" id="PF00892"/>
    </source>
</evidence>
<organism evidence="8 9">
    <name type="scientific">Haloplanus rallus</name>
    <dbReference type="NCBI Taxonomy" id="1816183"/>
    <lineage>
        <taxon>Archaea</taxon>
        <taxon>Methanobacteriati</taxon>
        <taxon>Methanobacteriota</taxon>
        <taxon>Stenosarchaea group</taxon>
        <taxon>Halobacteria</taxon>
        <taxon>Halobacteriales</taxon>
        <taxon>Haloferacaceae</taxon>
        <taxon>Haloplanus</taxon>
    </lineage>
</organism>
<dbReference type="InterPro" id="IPR051258">
    <property type="entry name" value="Diverse_Substrate_Transporter"/>
</dbReference>
<dbReference type="Pfam" id="PF00892">
    <property type="entry name" value="EamA"/>
    <property type="match status" value="2"/>
</dbReference>
<evidence type="ECO:0000313" key="8">
    <source>
        <dbReference type="EMBL" id="QGX95014.1"/>
    </source>
</evidence>
<feature type="transmembrane region" description="Helical" evidence="6">
    <location>
        <begin position="35"/>
        <end position="55"/>
    </location>
</feature>
<feature type="transmembrane region" description="Helical" evidence="6">
    <location>
        <begin position="154"/>
        <end position="176"/>
    </location>
</feature>
<evidence type="ECO:0000256" key="6">
    <source>
        <dbReference type="SAM" id="Phobius"/>
    </source>
</evidence>
<accession>A0A6B9F9D4</accession>
<evidence type="ECO:0000256" key="3">
    <source>
        <dbReference type="ARBA" id="ARBA00022692"/>
    </source>
</evidence>
<evidence type="ECO:0000256" key="1">
    <source>
        <dbReference type="ARBA" id="ARBA00004651"/>
    </source>
</evidence>
<gene>
    <name evidence="8" type="ORF">EI982_09530</name>
</gene>
<evidence type="ECO:0000256" key="5">
    <source>
        <dbReference type="ARBA" id="ARBA00023136"/>
    </source>
</evidence>
<feature type="transmembrane region" description="Helical" evidence="6">
    <location>
        <begin position="280"/>
        <end position="297"/>
    </location>
</feature>
<dbReference type="Proteomes" id="UP000428325">
    <property type="component" value="Chromosome"/>
</dbReference>
<evidence type="ECO:0000256" key="2">
    <source>
        <dbReference type="ARBA" id="ARBA00022475"/>
    </source>
</evidence>
<dbReference type="AlphaFoldDB" id="A0A6B9F9D4"/>
<dbReference type="KEGG" id="hra:EI982_09530"/>
<keyword evidence="3 6" id="KW-0812">Transmembrane</keyword>
<dbReference type="PANTHER" id="PTHR42920">
    <property type="entry name" value="OS03G0707200 PROTEIN-RELATED"/>
    <property type="match status" value="1"/>
</dbReference>
<feature type="transmembrane region" description="Helical" evidence="6">
    <location>
        <begin position="220"/>
        <end position="243"/>
    </location>
</feature>
<dbReference type="PANTHER" id="PTHR42920:SF15">
    <property type="entry name" value="MEMBRANE PROTEIN"/>
    <property type="match status" value="1"/>
</dbReference>
<dbReference type="RefSeq" id="WP_157689470.1">
    <property type="nucleotide sequence ID" value="NZ_CP034345.1"/>
</dbReference>
<keyword evidence="4 6" id="KW-1133">Transmembrane helix</keyword>
<proteinExistence type="predicted"/>
<feature type="transmembrane region" description="Helical" evidence="6">
    <location>
        <begin position="255"/>
        <end position="274"/>
    </location>
</feature>
<feature type="transmembrane region" description="Helical" evidence="6">
    <location>
        <begin position="124"/>
        <end position="142"/>
    </location>
</feature>
<dbReference type="InterPro" id="IPR037185">
    <property type="entry name" value="EmrE-like"/>
</dbReference>
<dbReference type="EMBL" id="CP034345">
    <property type="protein sequence ID" value="QGX95014.1"/>
    <property type="molecule type" value="Genomic_DNA"/>
</dbReference>
<comment type="subcellular location">
    <subcellularLocation>
        <location evidence="1">Cell membrane</location>
        <topology evidence="1">Multi-pass membrane protein</topology>
    </subcellularLocation>
</comment>